<dbReference type="InterPro" id="IPR014284">
    <property type="entry name" value="RNA_pol_sigma-70_dom"/>
</dbReference>
<proteinExistence type="inferred from homology"/>
<evidence type="ECO:0000259" key="7">
    <source>
        <dbReference type="Pfam" id="PF08281"/>
    </source>
</evidence>
<dbReference type="Pfam" id="PF04542">
    <property type="entry name" value="Sigma70_r2"/>
    <property type="match status" value="1"/>
</dbReference>
<dbReference type="InterPro" id="IPR036388">
    <property type="entry name" value="WH-like_DNA-bd_sf"/>
</dbReference>
<dbReference type="InterPro" id="IPR013249">
    <property type="entry name" value="RNA_pol_sigma70_r4_t2"/>
</dbReference>
<dbReference type="PANTHER" id="PTHR43133:SF8">
    <property type="entry name" value="RNA POLYMERASE SIGMA FACTOR HI_1459-RELATED"/>
    <property type="match status" value="1"/>
</dbReference>
<dbReference type="SUPFAM" id="SSF88659">
    <property type="entry name" value="Sigma3 and sigma4 domains of RNA polymerase sigma factors"/>
    <property type="match status" value="1"/>
</dbReference>
<accession>A0ABV8IUV6</accession>
<keyword evidence="5" id="KW-0804">Transcription</keyword>
<keyword evidence="3" id="KW-0731">Sigma factor</keyword>
<evidence type="ECO:0000256" key="2">
    <source>
        <dbReference type="ARBA" id="ARBA00023015"/>
    </source>
</evidence>
<dbReference type="InterPro" id="IPR039425">
    <property type="entry name" value="RNA_pol_sigma-70-like"/>
</dbReference>
<dbReference type="InterPro" id="IPR007627">
    <property type="entry name" value="RNA_pol_sigma70_r2"/>
</dbReference>
<organism evidence="8 9">
    <name type="scientific">Actinoplanes subglobosus</name>
    <dbReference type="NCBI Taxonomy" id="1547892"/>
    <lineage>
        <taxon>Bacteria</taxon>
        <taxon>Bacillati</taxon>
        <taxon>Actinomycetota</taxon>
        <taxon>Actinomycetes</taxon>
        <taxon>Micromonosporales</taxon>
        <taxon>Micromonosporaceae</taxon>
        <taxon>Actinoplanes</taxon>
    </lineage>
</organism>
<feature type="domain" description="RNA polymerase sigma factor 70 region 4 type 2" evidence="7">
    <location>
        <begin position="114"/>
        <end position="166"/>
    </location>
</feature>
<evidence type="ECO:0000256" key="3">
    <source>
        <dbReference type="ARBA" id="ARBA00023082"/>
    </source>
</evidence>
<evidence type="ECO:0000313" key="8">
    <source>
        <dbReference type="EMBL" id="MFC4066777.1"/>
    </source>
</evidence>
<feature type="domain" description="RNA polymerase sigma-70 region 2" evidence="6">
    <location>
        <begin position="16"/>
        <end position="83"/>
    </location>
</feature>
<dbReference type="RefSeq" id="WP_378067750.1">
    <property type="nucleotide sequence ID" value="NZ_JBHSBL010000016.1"/>
</dbReference>
<keyword evidence="9" id="KW-1185">Reference proteome</keyword>
<dbReference type="InterPro" id="IPR013324">
    <property type="entry name" value="RNA_pol_sigma_r3/r4-like"/>
</dbReference>
<name>A0ABV8IUV6_9ACTN</name>
<dbReference type="Gene3D" id="1.10.10.10">
    <property type="entry name" value="Winged helix-like DNA-binding domain superfamily/Winged helix DNA-binding domain"/>
    <property type="match status" value="1"/>
</dbReference>
<protein>
    <submittedName>
        <fullName evidence="8">RNA polymerase sigma factor</fullName>
    </submittedName>
</protein>
<dbReference type="Pfam" id="PF08281">
    <property type="entry name" value="Sigma70_r4_2"/>
    <property type="match status" value="1"/>
</dbReference>
<evidence type="ECO:0000259" key="6">
    <source>
        <dbReference type="Pfam" id="PF04542"/>
    </source>
</evidence>
<sequence>MVDRFRAGDQDAFAVLYRRYQPRVLAFVGRRVRDAHLAEDLTADTFVKAVTALPRLQVCGDDLGGWFTTIARHVVSDHYRAADARPVDLLPDRDFGVVDKTSAEDAAVQRDQWRRLLTAIQGLTPRQRSVVVHRLLLERTSEQTAESLGCGEQNVRHILGRARQQLTGLLRMEGVAA</sequence>
<keyword evidence="4" id="KW-0238">DNA-binding</keyword>
<dbReference type="SUPFAM" id="SSF88946">
    <property type="entry name" value="Sigma2 domain of RNA polymerase sigma factors"/>
    <property type="match status" value="1"/>
</dbReference>
<evidence type="ECO:0000313" key="9">
    <source>
        <dbReference type="Proteomes" id="UP001595867"/>
    </source>
</evidence>
<dbReference type="Gene3D" id="1.10.1740.10">
    <property type="match status" value="1"/>
</dbReference>
<evidence type="ECO:0000256" key="1">
    <source>
        <dbReference type="ARBA" id="ARBA00010641"/>
    </source>
</evidence>
<gene>
    <name evidence="8" type="ORF">ACFO0C_17705</name>
</gene>
<dbReference type="InterPro" id="IPR013325">
    <property type="entry name" value="RNA_pol_sigma_r2"/>
</dbReference>
<evidence type="ECO:0000256" key="4">
    <source>
        <dbReference type="ARBA" id="ARBA00023125"/>
    </source>
</evidence>
<dbReference type="Proteomes" id="UP001595867">
    <property type="component" value="Unassembled WGS sequence"/>
</dbReference>
<dbReference type="CDD" id="cd06171">
    <property type="entry name" value="Sigma70_r4"/>
    <property type="match status" value="1"/>
</dbReference>
<comment type="similarity">
    <text evidence="1">Belongs to the sigma-70 factor family. ECF subfamily.</text>
</comment>
<comment type="caution">
    <text evidence="8">The sequence shown here is derived from an EMBL/GenBank/DDBJ whole genome shotgun (WGS) entry which is preliminary data.</text>
</comment>
<evidence type="ECO:0000256" key="5">
    <source>
        <dbReference type="ARBA" id="ARBA00023163"/>
    </source>
</evidence>
<reference evidence="9" key="1">
    <citation type="journal article" date="2019" name="Int. J. Syst. Evol. Microbiol.">
        <title>The Global Catalogue of Microorganisms (GCM) 10K type strain sequencing project: providing services to taxonomists for standard genome sequencing and annotation.</title>
        <authorList>
            <consortium name="The Broad Institute Genomics Platform"/>
            <consortium name="The Broad Institute Genome Sequencing Center for Infectious Disease"/>
            <person name="Wu L."/>
            <person name="Ma J."/>
        </authorList>
    </citation>
    <scope>NUCLEOTIDE SEQUENCE [LARGE SCALE GENOMIC DNA]</scope>
    <source>
        <strain evidence="9">TBRC 5832</strain>
    </source>
</reference>
<dbReference type="PANTHER" id="PTHR43133">
    <property type="entry name" value="RNA POLYMERASE ECF-TYPE SIGMA FACTO"/>
    <property type="match status" value="1"/>
</dbReference>
<dbReference type="EMBL" id="JBHSBL010000016">
    <property type="protein sequence ID" value="MFC4066777.1"/>
    <property type="molecule type" value="Genomic_DNA"/>
</dbReference>
<keyword evidence="2" id="KW-0805">Transcription regulation</keyword>
<dbReference type="NCBIfam" id="TIGR02937">
    <property type="entry name" value="sigma70-ECF"/>
    <property type="match status" value="1"/>
</dbReference>